<dbReference type="GO" id="GO:0005788">
    <property type="term" value="C:endoplasmic reticulum lumen"/>
    <property type="evidence" value="ECO:0007669"/>
    <property type="project" value="UniProtKB-SubCell"/>
</dbReference>
<dbReference type="GO" id="GO:0031418">
    <property type="term" value="F:L-ascorbic acid binding"/>
    <property type="evidence" value="ECO:0007669"/>
    <property type="project" value="UniProtKB-KW"/>
</dbReference>
<dbReference type="Proteomes" id="UP001059596">
    <property type="component" value="Chromosome 3R"/>
</dbReference>
<keyword evidence="9" id="KW-0223">Dioxygenase</keyword>
<keyword evidence="10" id="KW-0560">Oxidoreductase</keyword>
<dbReference type="Gene3D" id="2.60.120.620">
    <property type="entry name" value="q2cbj1_9rhob like domain"/>
    <property type="match status" value="1"/>
</dbReference>
<feature type="domain" description="Fe2OG dioxygenase" evidence="15">
    <location>
        <begin position="378"/>
        <end position="483"/>
    </location>
</feature>
<dbReference type="GO" id="GO:0004656">
    <property type="term" value="F:procollagen-proline 4-dioxygenase activity"/>
    <property type="evidence" value="ECO:0007669"/>
    <property type="project" value="UniProtKB-EC"/>
</dbReference>
<evidence type="ECO:0000313" key="16">
    <source>
        <dbReference type="EMBL" id="KAI8045327.1"/>
    </source>
</evidence>
<dbReference type="Pfam" id="PF08336">
    <property type="entry name" value="P4Ha_N"/>
    <property type="match status" value="1"/>
</dbReference>
<evidence type="ECO:0000256" key="13">
    <source>
        <dbReference type="SAM" id="Coils"/>
    </source>
</evidence>
<evidence type="ECO:0000256" key="11">
    <source>
        <dbReference type="ARBA" id="ARBA00023004"/>
    </source>
</evidence>
<dbReference type="Gene3D" id="1.25.40.10">
    <property type="entry name" value="Tetratricopeptide repeat domain"/>
    <property type="match status" value="1"/>
</dbReference>
<dbReference type="AlphaFoldDB" id="A0A9P9YY91"/>
<evidence type="ECO:0000256" key="3">
    <source>
        <dbReference type="ARBA" id="ARBA00004319"/>
    </source>
</evidence>
<keyword evidence="7" id="KW-0256">Endoplasmic reticulum</keyword>
<dbReference type="InterPro" id="IPR013547">
    <property type="entry name" value="P4H_N"/>
</dbReference>
<evidence type="ECO:0000256" key="9">
    <source>
        <dbReference type="ARBA" id="ARBA00022964"/>
    </source>
</evidence>
<keyword evidence="12" id="KW-0325">Glycoprotein</keyword>
<comment type="subcellular location">
    <subcellularLocation>
        <location evidence="3">Endoplasmic reticulum lumen</location>
    </subcellularLocation>
</comment>
<evidence type="ECO:0000256" key="10">
    <source>
        <dbReference type="ARBA" id="ARBA00023002"/>
    </source>
</evidence>
<dbReference type="PROSITE" id="PS51471">
    <property type="entry name" value="FE2OG_OXY"/>
    <property type="match status" value="1"/>
</dbReference>
<dbReference type="EMBL" id="JAMKOV010000001">
    <property type="protein sequence ID" value="KAI8045327.1"/>
    <property type="molecule type" value="Genomic_DNA"/>
</dbReference>
<dbReference type="InterPro" id="IPR006620">
    <property type="entry name" value="Pro_4_hyd_alph"/>
</dbReference>
<evidence type="ECO:0000256" key="7">
    <source>
        <dbReference type="ARBA" id="ARBA00022824"/>
    </source>
</evidence>
<evidence type="ECO:0000313" key="17">
    <source>
        <dbReference type="Proteomes" id="UP001059596"/>
    </source>
</evidence>
<evidence type="ECO:0000256" key="2">
    <source>
        <dbReference type="ARBA" id="ARBA00002035"/>
    </source>
</evidence>
<dbReference type="OrthoDB" id="420380at2759"/>
<feature type="chain" id="PRO_5040231782" description="procollagen-proline 4-dioxygenase" evidence="14">
    <location>
        <begin position="29"/>
        <end position="501"/>
    </location>
</feature>
<dbReference type="Pfam" id="PF13640">
    <property type="entry name" value="2OG-FeII_Oxy_3"/>
    <property type="match status" value="1"/>
</dbReference>
<comment type="caution">
    <text evidence="16">The sequence shown here is derived from an EMBL/GenBank/DDBJ whole genome shotgun (WGS) entry which is preliminary data.</text>
</comment>
<keyword evidence="11" id="KW-0408">Iron</keyword>
<accession>A0A9P9YY91</accession>
<keyword evidence="17" id="KW-1185">Reference proteome</keyword>
<dbReference type="EC" id="1.14.11.2" evidence="5"/>
<reference evidence="16" key="1">
    <citation type="journal article" date="2023" name="Genome Biol. Evol.">
        <title>Long-read-based Genome Assembly of Drosophila gunungcola Reveals Fewer Chemosensory Genes in Flower-breeding Species.</title>
        <authorList>
            <person name="Negi A."/>
            <person name="Liao B.Y."/>
            <person name="Yeh S.D."/>
        </authorList>
    </citation>
    <scope>NUCLEOTIDE SEQUENCE</scope>
    <source>
        <strain evidence="16">Sukarami</strain>
    </source>
</reference>
<dbReference type="GO" id="GO:0005506">
    <property type="term" value="F:iron ion binding"/>
    <property type="evidence" value="ECO:0007669"/>
    <property type="project" value="InterPro"/>
</dbReference>
<dbReference type="SMART" id="SM00702">
    <property type="entry name" value="P4Hc"/>
    <property type="match status" value="1"/>
</dbReference>
<gene>
    <name evidence="16" type="ORF">M5D96_001507</name>
</gene>
<evidence type="ECO:0000256" key="14">
    <source>
        <dbReference type="SAM" id="SignalP"/>
    </source>
</evidence>
<evidence type="ECO:0000256" key="5">
    <source>
        <dbReference type="ARBA" id="ARBA00012269"/>
    </source>
</evidence>
<evidence type="ECO:0000256" key="1">
    <source>
        <dbReference type="ARBA" id="ARBA00001961"/>
    </source>
</evidence>
<keyword evidence="8" id="KW-0847">Vitamin C</keyword>
<dbReference type="InterPro" id="IPR045054">
    <property type="entry name" value="P4HA-like"/>
</dbReference>
<comment type="function">
    <text evidence="2">Catalyzes the post-translational formation of 4-hydroxyproline in -Xaa-Pro-Gly- sequences in collagens and other proteins.</text>
</comment>
<name>A0A9P9YY91_9MUSC</name>
<feature type="signal peptide" evidence="14">
    <location>
        <begin position="1"/>
        <end position="28"/>
    </location>
</feature>
<keyword evidence="14" id="KW-0732">Signal</keyword>
<dbReference type="FunFam" id="2.60.120.620:FF:000011">
    <property type="entry name" value="Prolyl alpha subunit"/>
    <property type="match status" value="1"/>
</dbReference>
<proteinExistence type="inferred from homology"/>
<evidence type="ECO:0000256" key="4">
    <source>
        <dbReference type="ARBA" id="ARBA00006511"/>
    </source>
</evidence>
<dbReference type="Gene3D" id="6.10.140.1460">
    <property type="match status" value="1"/>
</dbReference>
<dbReference type="PANTHER" id="PTHR10869">
    <property type="entry name" value="PROLYL 4-HYDROXYLASE ALPHA SUBUNIT"/>
    <property type="match status" value="1"/>
</dbReference>
<evidence type="ECO:0000256" key="12">
    <source>
        <dbReference type="ARBA" id="ARBA00023180"/>
    </source>
</evidence>
<evidence type="ECO:0000259" key="15">
    <source>
        <dbReference type="PROSITE" id="PS51471"/>
    </source>
</evidence>
<comment type="cofactor">
    <cofactor evidence="1">
        <name>L-ascorbate</name>
        <dbReference type="ChEBI" id="CHEBI:38290"/>
    </cofactor>
</comment>
<dbReference type="InterPro" id="IPR005123">
    <property type="entry name" value="Oxoglu/Fe-dep_dioxygenase_dom"/>
</dbReference>
<keyword evidence="6" id="KW-0479">Metal-binding</keyword>
<comment type="similarity">
    <text evidence="4">Belongs to the P4HA family.</text>
</comment>
<evidence type="ECO:0000256" key="6">
    <source>
        <dbReference type="ARBA" id="ARBA00022723"/>
    </source>
</evidence>
<organism evidence="16 17">
    <name type="scientific">Drosophila gunungcola</name>
    <name type="common">fruit fly</name>
    <dbReference type="NCBI Taxonomy" id="103775"/>
    <lineage>
        <taxon>Eukaryota</taxon>
        <taxon>Metazoa</taxon>
        <taxon>Ecdysozoa</taxon>
        <taxon>Arthropoda</taxon>
        <taxon>Hexapoda</taxon>
        <taxon>Insecta</taxon>
        <taxon>Pterygota</taxon>
        <taxon>Neoptera</taxon>
        <taxon>Endopterygota</taxon>
        <taxon>Diptera</taxon>
        <taxon>Brachycera</taxon>
        <taxon>Muscomorpha</taxon>
        <taxon>Ephydroidea</taxon>
        <taxon>Drosophilidae</taxon>
        <taxon>Drosophila</taxon>
        <taxon>Sophophora</taxon>
    </lineage>
</organism>
<dbReference type="InterPro" id="IPR011990">
    <property type="entry name" value="TPR-like_helical_dom_sf"/>
</dbReference>
<dbReference type="InterPro" id="IPR044862">
    <property type="entry name" value="Pro_4_hyd_alph_FE2OG_OXY"/>
</dbReference>
<dbReference type="PANTHER" id="PTHR10869:SF244">
    <property type="entry name" value="PROLYL 4-HYDROXYLASE SUBUNIT ALPHA-2"/>
    <property type="match status" value="1"/>
</dbReference>
<protein>
    <recommendedName>
        <fullName evidence="5">procollagen-proline 4-dioxygenase</fullName>
        <ecNumber evidence="5">1.14.11.2</ecNumber>
    </recommendedName>
</protein>
<sequence>MLNFKGIEIIAFLSVCLIFSNRIARAAAKNSYAASSEELLKLLEVEDKLVENLNGYVETLRKKLNILEQSLKTMNFEHYKMKDDYEAYLGNPVNSFRLIHRLHTDWGKWHQYGSNIHKDELERIEKAHQMRKLLPTALDLKQACRGIDDLISFYDLKPDDLAVGFLAGYSDPETALSAHDCFALGDFSMNDRKDDRAKAWLNASLKQLNEEKLPHKINPLKKTSVLNTWAVLQMKNQELAHDHHHFGKLPKKADRNFLSLWIYEEMITKRKCRDHFRQPSRLHCRYNSSTTAFTRIAPLKMEELSSDPYMVIYHDVIYESEINWLLNTSEFTLSQVGSAGTRSDIRSAKDSTITLSKGRVVGTLGQRVTDMTGLSMEMSDEFSLINYGLGGQYVLHTDYHNHMNEMRWRDGDRIATVLFYLGDVESGGDTIFPIIDVSVTPKKGSAVFWYNLHNTGDMNIRALHSGCPVIVGSKYVLTKWINELPQMFSTPCMKNAVYSDV</sequence>
<evidence type="ECO:0000256" key="8">
    <source>
        <dbReference type="ARBA" id="ARBA00022896"/>
    </source>
</evidence>
<feature type="coiled-coil region" evidence="13">
    <location>
        <begin position="50"/>
        <end position="77"/>
    </location>
</feature>
<keyword evidence="13" id="KW-0175">Coiled coil</keyword>